<evidence type="ECO:0000256" key="1">
    <source>
        <dbReference type="SAM" id="MobiDB-lite"/>
    </source>
</evidence>
<dbReference type="InterPro" id="IPR001810">
    <property type="entry name" value="F-box_dom"/>
</dbReference>
<dbReference type="SUPFAM" id="SSF52058">
    <property type="entry name" value="L domain-like"/>
    <property type="match status" value="1"/>
</dbReference>
<reference evidence="3 4" key="1">
    <citation type="submission" date="2021-02" db="EMBL/GenBank/DDBJ databases">
        <title>Plant Genome Project.</title>
        <authorList>
            <person name="Zhang R.-G."/>
        </authorList>
    </citation>
    <scope>NUCLEOTIDE SEQUENCE [LARGE SCALE GENOMIC DNA]</scope>
    <source>
        <tissue evidence="3">Leaves</tissue>
    </source>
</reference>
<dbReference type="InterPro" id="IPR055357">
    <property type="entry name" value="LRR_At1g61320_AtMIF1"/>
</dbReference>
<dbReference type="Gene3D" id="1.20.1280.50">
    <property type="match status" value="1"/>
</dbReference>
<name>A0ABQ8IJP0_9ROSI</name>
<evidence type="ECO:0000259" key="2">
    <source>
        <dbReference type="PROSITE" id="PS50181"/>
    </source>
</evidence>
<organism evidence="3 4">
    <name type="scientific">Xanthoceras sorbifolium</name>
    <dbReference type="NCBI Taxonomy" id="99658"/>
    <lineage>
        <taxon>Eukaryota</taxon>
        <taxon>Viridiplantae</taxon>
        <taxon>Streptophyta</taxon>
        <taxon>Embryophyta</taxon>
        <taxon>Tracheophyta</taxon>
        <taxon>Spermatophyta</taxon>
        <taxon>Magnoliopsida</taxon>
        <taxon>eudicotyledons</taxon>
        <taxon>Gunneridae</taxon>
        <taxon>Pentapetalae</taxon>
        <taxon>rosids</taxon>
        <taxon>malvids</taxon>
        <taxon>Sapindales</taxon>
        <taxon>Sapindaceae</taxon>
        <taxon>Xanthoceroideae</taxon>
        <taxon>Xanthoceras</taxon>
    </lineage>
</organism>
<dbReference type="EMBL" id="JAFEMO010000001">
    <property type="protein sequence ID" value="KAH7576868.1"/>
    <property type="molecule type" value="Genomic_DNA"/>
</dbReference>
<dbReference type="PROSITE" id="PS50181">
    <property type="entry name" value="FBOX"/>
    <property type="match status" value="1"/>
</dbReference>
<dbReference type="Proteomes" id="UP000827721">
    <property type="component" value="Unassembled WGS sequence"/>
</dbReference>
<dbReference type="InterPro" id="IPR053772">
    <property type="entry name" value="At1g61320/At1g61330-like"/>
</dbReference>
<comment type="caution">
    <text evidence="3">The sequence shown here is derived from an EMBL/GenBank/DDBJ whole genome shotgun (WGS) entry which is preliminary data.</text>
</comment>
<dbReference type="PANTHER" id="PTHR34145">
    <property type="entry name" value="OS02G0105600 PROTEIN"/>
    <property type="match status" value="1"/>
</dbReference>
<dbReference type="SUPFAM" id="SSF81383">
    <property type="entry name" value="F-box domain"/>
    <property type="match status" value="1"/>
</dbReference>
<proteinExistence type="predicted"/>
<accession>A0ABQ8IJP0</accession>
<dbReference type="Pfam" id="PF00646">
    <property type="entry name" value="F-box"/>
    <property type="match status" value="1"/>
</dbReference>
<sequence>MEEDIESTERNTEQLEPCTRSYPDVDKDQPQSQQVDGVDRISSLPETILYHILSFLPPVVIEKTAILSRKWKLLFNKLPIIDIDELDNLLKFSMIYNEEPIGITKCREVFLEALRLKIKNHDMIFLQKLRIRTASKRDDEIDSVITQLLAAALTTKARLDLQLMIYLFSKRDNDSYYVLPALLFSCGSCLVSLFLQGCILENYDSIDLPSLKRLELDHVMFSDQMLSKFISSLPSIDTLELIKCDGMKNLMLSNSNLKFLEVIWCRKLIKFEMDVPSLQTFKFQGIDEFVDFNFTLISDPEVQASNVTSCPSLHTIHLIDVKFERKAFNSMISSIPGIENMTLESCRFTSVPKIESAKLKKLEVIDCYLKNKVLIIAPQLESFSMECNNDDILRPSLSDLQFKSLKALSLEGSVELTDNLLEFMISFLSQLETLHLSTCTGFKHMRIISKSIKFLVVDECLDVEDGEIEAPELLFFKYVGYLPDFSHVSASEQLSVELHLLDEIIPETHLFTSYLERLSHFVSKFDNVRHVIVSKLYQNDFYPRNYIEIMGENITVSEMIYLEKHLKLKISMETDAVLIDIIGAIFDTPFCPRSLLVDMGSSAAKLQFHQEDLNSGCNADDNHHDCLKDDPVEVSWEDFQASYEEMLLLNFLLDRMEKCRFLHSSKAKAVNYCF</sequence>
<keyword evidence="4" id="KW-1185">Reference proteome</keyword>
<feature type="domain" description="F-box" evidence="2">
    <location>
        <begin position="38"/>
        <end position="86"/>
    </location>
</feature>
<gene>
    <name evidence="3" type="ORF">JRO89_XS01G0167500</name>
</gene>
<evidence type="ECO:0000313" key="4">
    <source>
        <dbReference type="Proteomes" id="UP000827721"/>
    </source>
</evidence>
<dbReference type="InterPro" id="IPR036047">
    <property type="entry name" value="F-box-like_dom_sf"/>
</dbReference>
<dbReference type="InterPro" id="IPR032675">
    <property type="entry name" value="LRR_dom_sf"/>
</dbReference>
<dbReference type="Pfam" id="PF23622">
    <property type="entry name" value="LRR_At1g61320_AtMIF1"/>
    <property type="match status" value="2"/>
</dbReference>
<feature type="region of interest" description="Disordered" evidence="1">
    <location>
        <begin position="1"/>
        <end position="36"/>
    </location>
</feature>
<dbReference type="Gene3D" id="3.80.10.10">
    <property type="entry name" value="Ribonuclease Inhibitor"/>
    <property type="match status" value="1"/>
</dbReference>
<evidence type="ECO:0000313" key="3">
    <source>
        <dbReference type="EMBL" id="KAH7576868.1"/>
    </source>
</evidence>
<protein>
    <recommendedName>
        <fullName evidence="2">F-box domain-containing protein</fullName>
    </recommendedName>
</protein>